<comment type="pathway">
    <text evidence="10">Glycolipid biosynthesis; lipid IV(A) biosynthesis; lipid IV(A) from (3R)-3-hydroxytetradecanoyl-[acyl-carrier-protein] and UDP-N-acetyl-alpha-D-glucosamine: step 4/6.</text>
</comment>
<protein>
    <recommendedName>
        <fullName evidence="10">UDP-2,3-diacylglucosamine hydrolase</fullName>
        <ecNumber evidence="10">3.6.1.54</ecNumber>
    </recommendedName>
    <alternativeName>
        <fullName evidence="10">UDP-2,3-diacylglucosamine diphosphatase</fullName>
    </alternativeName>
</protein>
<feature type="binding site" evidence="10">
    <location>
        <position position="169"/>
    </location>
    <ligand>
        <name>substrate</name>
    </ligand>
</feature>
<keyword evidence="8 10" id="KW-0472">Membrane</keyword>
<comment type="subcellular location">
    <subcellularLocation>
        <location evidence="10">Cell inner membrane</location>
        <topology evidence="10">Peripheral membrane protein</topology>
        <orientation evidence="10">Cytoplasmic side</orientation>
    </subcellularLocation>
</comment>
<evidence type="ECO:0000256" key="8">
    <source>
        <dbReference type="ARBA" id="ARBA00023136"/>
    </source>
</evidence>
<feature type="binding site" evidence="10">
    <location>
        <position position="12"/>
    </location>
    <ligand>
        <name>Mn(2+)</name>
        <dbReference type="ChEBI" id="CHEBI:29035"/>
        <label>1</label>
    </ligand>
</feature>
<feature type="binding site" evidence="10">
    <location>
        <position position="197"/>
    </location>
    <ligand>
        <name>substrate</name>
    </ligand>
</feature>
<evidence type="ECO:0000256" key="9">
    <source>
        <dbReference type="ARBA" id="ARBA00023211"/>
    </source>
</evidence>
<dbReference type="Proteomes" id="UP001589767">
    <property type="component" value="Unassembled WGS sequence"/>
</dbReference>
<dbReference type="Gene3D" id="3.60.21.10">
    <property type="match status" value="1"/>
</dbReference>
<dbReference type="InterPro" id="IPR004843">
    <property type="entry name" value="Calcineurin-like_PHP"/>
</dbReference>
<evidence type="ECO:0000256" key="3">
    <source>
        <dbReference type="ARBA" id="ARBA00022519"/>
    </source>
</evidence>
<name>A0ABV6H2B6_9PAST</name>
<feature type="domain" description="Calcineurin-like phosphoesterase" evidence="11">
    <location>
        <begin position="5"/>
        <end position="200"/>
    </location>
</feature>
<keyword evidence="3 10" id="KW-0997">Cell inner membrane</keyword>
<keyword evidence="5 10" id="KW-0479">Metal-binding</keyword>
<feature type="binding site" evidence="10">
    <location>
        <position position="10"/>
    </location>
    <ligand>
        <name>Mn(2+)</name>
        <dbReference type="ChEBI" id="CHEBI:29035"/>
        <label>1</label>
    </ligand>
</feature>
<sequence>MSKPTYFIADLHLSEHSPHLLALFRYFMTNVAPQAQALYILGDLFDFWVGDDEDSATIQEIKQLLRHLTTQGIPCYFCHGNRDFLVGERFAKQTGVQLLPEYHQIDLYGQMTLLCHGDTLCTDDVAYQKFRQRVHQRWLQKLFLCLPLNFRIRLAQRIRQQSQADKQDKSAQIMNVNADTVEETFARFQVSQLIHGHTHRQAIHLLANNRKRIVLGDWRKELSVFIVEENKAGYFLNLTLPDEK</sequence>
<dbReference type="SUPFAM" id="SSF56300">
    <property type="entry name" value="Metallo-dependent phosphatases"/>
    <property type="match status" value="1"/>
</dbReference>
<proteinExistence type="inferred from homology"/>
<keyword evidence="1 10" id="KW-1003">Cell membrane</keyword>
<feature type="binding site" evidence="10">
    <location>
        <position position="43"/>
    </location>
    <ligand>
        <name>Mn(2+)</name>
        <dbReference type="ChEBI" id="CHEBI:29035"/>
        <label>2</label>
    </ligand>
</feature>
<feature type="binding site" evidence="10">
    <location>
        <position position="197"/>
    </location>
    <ligand>
        <name>Mn(2+)</name>
        <dbReference type="ChEBI" id="CHEBI:29035"/>
        <label>2</label>
    </ligand>
</feature>
<feature type="binding site" evidence="10">
    <location>
        <position position="162"/>
    </location>
    <ligand>
        <name>substrate</name>
    </ligand>
</feature>
<keyword evidence="6 10" id="KW-0378">Hydrolase</keyword>
<evidence type="ECO:0000256" key="4">
    <source>
        <dbReference type="ARBA" id="ARBA00022556"/>
    </source>
</evidence>
<feature type="binding site" evidence="10">
    <location>
        <position position="199"/>
    </location>
    <ligand>
        <name>Mn(2+)</name>
        <dbReference type="ChEBI" id="CHEBI:29035"/>
        <label>1</label>
    </ligand>
</feature>
<comment type="cofactor">
    <cofactor evidence="10">
        <name>Mn(2+)</name>
        <dbReference type="ChEBI" id="CHEBI:29035"/>
    </cofactor>
    <text evidence="10">Binds 2 Mn(2+) ions per subunit in a binuclear metal center.</text>
</comment>
<dbReference type="NCBIfam" id="TIGR01854">
    <property type="entry name" value="lipid_A_lpxH"/>
    <property type="match status" value="1"/>
</dbReference>
<feature type="binding site" evidence="10">
    <location>
        <position position="81"/>
    </location>
    <ligand>
        <name>Mn(2+)</name>
        <dbReference type="ChEBI" id="CHEBI:29035"/>
        <label>2</label>
    </ligand>
</feature>
<evidence type="ECO:0000256" key="5">
    <source>
        <dbReference type="ARBA" id="ARBA00022723"/>
    </source>
</evidence>
<dbReference type="PANTHER" id="PTHR34990:SF1">
    <property type="entry name" value="UDP-2,3-DIACYLGLUCOSAMINE HYDROLASE"/>
    <property type="match status" value="1"/>
</dbReference>
<keyword evidence="13" id="KW-1185">Reference proteome</keyword>
<comment type="caution">
    <text evidence="12">The sequence shown here is derived from an EMBL/GenBank/DDBJ whole genome shotgun (WGS) entry which is preliminary data.</text>
</comment>
<comment type="similarity">
    <text evidence="10">Belongs to the LpxH family.</text>
</comment>
<dbReference type="RefSeq" id="WP_382371484.1">
    <property type="nucleotide sequence ID" value="NZ_JBHLWB010000009.1"/>
</dbReference>
<gene>
    <name evidence="10 12" type="primary">lpxH</name>
    <name evidence="12" type="ORF">ACFFHK_08575</name>
</gene>
<accession>A0ABV6H2B6</accession>
<evidence type="ECO:0000313" key="12">
    <source>
        <dbReference type="EMBL" id="MFC0309755.1"/>
    </source>
</evidence>
<evidence type="ECO:0000259" key="11">
    <source>
        <dbReference type="Pfam" id="PF00149"/>
    </source>
</evidence>
<dbReference type="InterPro" id="IPR029052">
    <property type="entry name" value="Metallo-depent_PP-like"/>
</dbReference>
<dbReference type="NCBIfam" id="NF003743">
    <property type="entry name" value="PRK05340.1"/>
    <property type="match status" value="1"/>
</dbReference>
<keyword evidence="2 10" id="KW-0444">Lipid biosynthesis</keyword>
<organism evidence="12 13">
    <name type="scientific">Gallibacterium trehalosifermentans</name>
    <dbReference type="NCBI Taxonomy" id="516935"/>
    <lineage>
        <taxon>Bacteria</taxon>
        <taxon>Pseudomonadati</taxon>
        <taxon>Pseudomonadota</taxon>
        <taxon>Gammaproteobacteria</taxon>
        <taxon>Pasteurellales</taxon>
        <taxon>Pasteurellaceae</taxon>
        <taxon>Gallibacterium</taxon>
    </lineage>
</organism>
<feature type="binding site" evidence="10">
    <location>
        <position position="166"/>
    </location>
    <ligand>
        <name>substrate</name>
    </ligand>
</feature>
<dbReference type="HAMAP" id="MF_00575">
    <property type="entry name" value="LpxH"/>
    <property type="match status" value="1"/>
</dbReference>
<dbReference type="Pfam" id="PF00149">
    <property type="entry name" value="Metallophos"/>
    <property type="match status" value="1"/>
</dbReference>
<evidence type="ECO:0000256" key="2">
    <source>
        <dbReference type="ARBA" id="ARBA00022516"/>
    </source>
</evidence>
<evidence type="ECO:0000256" key="6">
    <source>
        <dbReference type="ARBA" id="ARBA00022801"/>
    </source>
</evidence>
<keyword evidence="7 10" id="KW-0443">Lipid metabolism</keyword>
<feature type="binding site" evidence="10">
    <location>
        <position position="116"/>
    </location>
    <ligand>
        <name>Mn(2+)</name>
        <dbReference type="ChEBI" id="CHEBI:29035"/>
        <label>2</label>
    </ligand>
</feature>
<evidence type="ECO:0000256" key="1">
    <source>
        <dbReference type="ARBA" id="ARBA00022475"/>
    </source>
</evidence>
<evidence type="ECO:0000256" key="7">
    <source>
        <dbReference type="ARBA" id="ARBA00023098"/>
    </source>
</evidence>
<evidence type="ECO:0000256" key="10">
    <source>
        <dbReference type="HAMAP-Rule" id="MF_00575"/>
    </source>
</evidence>
<feature type="binding site" evidence="10">
    <location>
        <position position="43"/>
    </location>
    <ligand>
        <name>Mn(2+)</name>
        <dbReference type="ChEBI" id="CHEBI:29035"/>
        <label>1</label>
    </ligand>
</feature>
<keyword evidence="4 10" id="KW-0441">Lipid A biosynthesis</keyword>
<feature type="binding site" evidence="10">
    <location>
        <begin position="81"/>
        <end position="82"/>
    </location>
    <ligand>
        <name>substrate</name>
    </ligand>
</feature>
<dbReference type="CDD" id="cd07398">
    <property type="entry name" value="MPP_YbbF-LpxH"/>
    <property type="match status" value="1"/>
</dbReference>
<dbReference type="InterPro" id="IPR043461">
    <property type="entry name" value="LpxH-like"/>
</dbReference>
<dbReference type="EC" id="3.6.1.54" evidence="10"/>
<dbReference type="GO" id="GO:0016787">
    <property type="term" value="F:hydrolase activity"/>
    <property type="evidence" value="ECO:0007669"/>
    <property type="project" value="UniProtKB-KW"/>
</dbReference>
<evidence type="ECO:0000313" key="13">
    <source>
        <dbReference type="Proteomes" id="UP001589767"/>
    </source>
</evidence>
<feature type="binding site" evidence="10">
    <location>
        <position position="124"/>
    </location>
    <ligand>
        <name>substrate</name>
    </ligand>
</feature>
<comment type="function">
    <text evidence="10">Hydrolyzes the pyrophosphate bond of UDP-2,3-diacylglucosamine to yield 2,3-diacylglucosamine 1-phosphate (lipid X) and UMP by catalyzing the attack of water at the alpha-P atom. Involved in the biosynthesis of lipid A, a phosphorylated glycolipid that anchors the lipopolysaccharide to the outer membrane of the cell.</text>
</comment>
<dbReference type="EMBL" id="JBHLWB010000009">
    <property type="protein sequence ID" value="MFC0309755.1"/>
    <property type="molecule type" value="Genomic_DNA"/>
</dbReference>
<comment type="catalytic activity">
    <reaction evidence="10">
        <text>UDP-2-N,3-O-bis[(3R)-3-hydroxytetradecanoyl]-alpha-D-glucosamine + H2O = 2-N,3-O-bis[(3R)-3-hydroxytetradecanoyl]-alpha-D-glucosaminyl 1-phosphate + UMP + 2 H(+)</text>
        <dbReference type="Rhea" id="RHEA:25213"/>
        <dbReference type="ChEBI" id="CHEBI:15377"/>
        <dbReference type="ChEBI" id="CHEBI:15378"/>
        <dbReference type="ChEBI" id="CHEBI:57865"/>
        <dbReference type="ChEBI" id="CHEBI:57957"/>
        <dbReference type="ChEBI" id="CHEBI:78847"/>
        <dbReference type="EC" id="3.6.1.54"/>
    </reaction>
</comment>
<dbReference type="PANTHER" id="PTHR34990">
    <property type="entry name" value="UDP-2,3-DIACYLGLUCOSAMINE HYDROLASE-RELATED"/>
    <property type="match status" value="1"/>
</dbReference>
<dbReference type="InterPro" id="IPR010138">
    <property type="entry name" value="UDP-diacylglucosamine_Hdrlase"/>
</dbReference>
<reference evidence="12 13" key="1">
    <citation type="submission" date="2024-09" db="EMBL/GenBank/DDBJ databases">
        <authorList>
            <person name="Sun Q."/>
            <person name="Mori K."/>
        </authorList>
    </citation>
    <scope>NUCLEOTIDE SEQUENCE [LARGE SCALE GENOMIC DNA]</scope>
    <source>
        <strain evidence="12 13">CCM 7539</strain>
    </source>
</reference>
<keyword evidence="9 10" id="KW-0464">Manganese</keyword>